<dbReference type="PANTHER" id="PTHR11839:SF18">
    <property type="entry name" value="NUDIX HYDROLASE DOMAIN-CONTAINING PROTEIN"/>
    <property type="match status" value="1"/>
</dbReference>
<dbReference type="GO" id="GO:0006753">
    <property type="term" value="P:nucleoside phosphate metabolic process"/>
    <property type="evidence" value="ECO:0007669"/>
    <property type="project" value="TreeGrafter"/>
</dbReference>
<dbReference type="PROSITE" id="PS51462">
    <property type="entry name" value="NUDIX"/>
    <property type="match status" value="1"/>
</dbReference>
<evidence type="ECO:0000259" key="8">
    <source>
        <dbReference type="PROSITE" id="PS51462"/>
    </source>
</evidence>
<dbReference type="Proteomes" id="UP000642809">
    <property type="component" value="Unassembled WGS sequence"/>
</dbReference>
<dbReference type="CDD" id="cd24161">
    <property type="entry name" value="NUDIX_ADPRase_Ndx2"/>
    <property type="match status" value="1"/>
</dbReference>
<dbReference type="Gene3D" id="3.90.79.10">
    <property type="entry name" value="Nucleoside Triphosphate Pyrophosphohydrolase"/>
    <property type="match status" value="1"/>
</dbReference>
<protein>
    <recommendedName>
        <fullName evidence="4">GDP-mannose pyrophosphatase</fullName>
    </recommendedName>
    <alternativeName>
        <fullName evidence="6">GDP-mannose hydrolase</fullName>
    </alternativeName>
    <alternativeName>
        <fullName evidence="7">GDPMK</fullName>
    </alternativeName>
</protein>
<evidence type="ECO:0000313" key="10">
    <source>
        <dbReference type="Proteomes" id="UP000642809"/>
    </source>
</evidence>
<dbReference type="RefSeq" id="WP_189580766.1">
    <property type="nucleotide sequence ID" value="NZ_BMYF01000009.1"/>
</dbReference>
<reference evidence="9" key="2">
    <citation type="submission" date="2020-09" db="EMBL/GenBank/DDBJ databases">
        <authorList>
            <person name="Sun Q."/>
            <person name="Kim S."/>
        </authorList>
    </citation>
    <scope>NUCLEOTIDE SEQUENCE</scope>
    <source>
        <strain evidence="9">KCTC 23224</strain>
    </source>
</reference>
<dbReference type="GO" id="GO:0005829">
    <property type="term" value="C:cytosol"/>
    <property type="evidence" value="ECO:0007669"/>
    <property type="project" value="TreeGrafter"/>
</dbReference>
<dbReference type="SUPFAM" id="SSF55811">
    <property type="entry name" value="Nudix"/>
    <property type="match status" value="1"/>
</dbReference>
<dbReference type="EMBL" id="BMYF01000009">
    <property type="protein sequence ID" value="GHB36409.1"/>
    <property type="molecule type" value="Genomic_DNA"/>
</dbReference>
<evidence type="ECO:0000256" key="1">
    <source>
        <dbReference type="ARBA" id="ARBA00000847"/>
    </source>
</evidence>
<evidence type="ECO:0000256" key="6">
    <source>
        <dbReference type="ARBA" id="ARBA00032162"/>
    </source>
</evidence>
<comment type="similarity">
    <text evidence="3">Belongs to the Nudix hydrolase family. NudK subfamily.</text>
</comment>
<gene>
    <name evidence="9" type="ORF">GCM10008106_17120</name>
</gene>
<keyword evidence="10" id="KW-1185">Reference proteome</keyword>
<comment type="cofactor">
    <cofactor evidence="2">
        <name>Mg(2+)</name>
        <dbReference type="ChEBI" id="CHEBI:18420"/>
    </cofactor>
</comment>
<evidence type="ECO:0000313" key="9">
    <source>
        <dbReference type="EMBL" id="GHB36409.1"/>
    </source>
</evidence>
<keyword evidence="5" id="KW-0378">Hydrolase</keyword>
<sequence length="179" mass="20261">MKNPWTTLSKRPIYKNAWIDVSEHQVINPSGKPGIYGKVSFLNKAIGIIPVDQDLHTWLVGQYRYTLDEYSWEIPMGGGLLEEDILENAKRELKEETGLMAARWTEIMRIHTSNSVTDEEGFVFLAEDLTLGATDFDETEQLEVWKLPLREAIQLVMDGKITDAISIAGLLKVGKLLDI</sequence>
<dbReference type="AlphaFoldDB" id="A0A8J3G5I3"/>
<accession>A0A8J3G5I3</accession>
<evidence type="ECO:0000256" key="7">
    <source>
        <dbReference type="ARBA" id="ARBA00032272"/>
    </source>
</evidence>
<dbReference type="PANTHER" id="PTHR11839">
    <property type="entry name" value="UDP/ADP-SUGAR PYROPHOSPHATASE"/>
    <property type="match status" value="1"/>
</dbReference>
<evidence type="ECO:0000256" key="2">
    <source>
        <dbReference type="ARBA" id="ARBA00001946"/>
    </source>
</evidence>
<dbReference type="InterPro" id="IPR015797">
    <property type="entry name" value="NUDIX_hydrolase-like_dom_sf"/>
</dbReference>
<dbReference type="Pfam" id="PF00293">
    <property type="entry name" value="NUDIX"/>
    <property type="match status" value="1"/>
</dbReference>
<comment type="caution">
    <text evidence="9">The sequence shown here is derived from an EMBL/GenBank/DDBJ whole genome shotgun (WGS) entry which is preliminary data.</text>
</comment>
<dbReference type="InterPro" id="IPR000086">
    <property type="entry name" value="NUDIX_hydrolase_dom"/>
</dbReference>
<name>A0A8J3G5I3_9BACT</name>
<feature type="domain" description="Nudix hydrolase" evidence="8">
    <location>
        <begin position="41"/>
        <end position="169"/>
    </location>
</feature>
<proteinExistence type="inferred from homology"/>
<organism evidence="9 10">
    <name type="scientific">Mongoliitalea lutea</name>
    <dbReference type="NCBI Taxonomy" id="849756"/>
    <lineage>
        <taxon>Bacteria</taxon>
        <taxon>Pseudomonadati</taxon>
        <taxon>Bacteroidota</taxon>
        <taxon>Cytophagia</taxon>
        <taxon>Cytophagales</taxon>
        <taxon>Cyclobacteriaceae</taxon>
        <taxon>Mongoliitalea</taxon>
    </lineage>
</organism>
<evidence type="ECO:0000256" key="3">
    <source>
        <dbReference type="ARBA" id="ARBA00007275"/>
    </source>
</evidence>
<evidence type="ECO:0000256" key="4">
    <source>
        <dbReference type="ARBA" id="ARBA00016377"/>
    </source>
</evidence>
<dbReference type="GO" id="GO:0019693">
    <property type="term" value="P:ribose phosphate metabolic process"/>
    <property type="evidence" value="ECO:0007669"/>
    <property type="project" value="TreeGrafter"/>
</dbReference>
<comment type="catalytic activity">
    <reaction evidence="1">
        <text>GDP-alpha-D-mannose + H2O = alpha-D-mannose 1-phosphate + GMP + 2 H(+)</text>
        <dbReference type="Rhea" id="RHEA:27978"/>
        <dbReference type="ChEBI" id="CHEBI:15377"/>
        <dbReference type="ChEBI" id="CHEBI:15378"/>
        <dbReference type="ChEBI" id="CHEBI:57527"/>
        <dbReference type="ChEBI" id="CHEBI:58115"/>
        <dbReference type="ChEBI" id="CHEBI:58409"/>
    </reaction>
</comment>
<evidence type="ECO:0000256" key="5">
    <source>
        <dbReference type="ARBA" id="ARBA00022801"/>
    </source>
</evidence>
<reference evidence="9" key="1">
    <citation type="journal article" date="2014" name="Int. J. Syst. Evol. Microbiol.">
        <title>Complete genome sequence of Corynebacterium casei LMG S-19264T (=DSM 44701T), isolated from a smear-ripened cheese.</title>
        <authorList>
            <consortium name="US DOE Joint Genome Institute (JGI-PGF)"/>
            <person name="Walter F."/>
            <person name="Albersmeier A."/>
            <person name="Kalinowski J."/>
            <person name="Ruckert C."/>
        </authorList>
    </citation>
    <scope>NUCLEOTIDE SEQUENCE</scope>
    <source>
        <strain evidence="9">KCTC 23224</strain>
    </source>
</reference>
<dbReference type="GO" id="GO:0016787">
    <property type="term" value="F:hydrolase activity"/>
    <property type="evidence" value="ECO:0007669"/>
    <property type="project" value="UniProtKB-KW"/>
</dbReference>